<evidence type="ECO:0000313" key="3">
    <source>
        <dbReference type="WBParaSite" id="snap_masked-unitig_28454-processed-gene-0.0-mRNA-1"/>
    </source>
</evidence>
<name>A0A1I8JP65_9PLAT</name>
<dbReference type="Gene3D" id="3.90.380.10">
    <property type="entry name" value="Naphthalene 1,2-dioxygenase Alpha Subunit, Chain A, domain 1"/>
    <property type="match status" value="1"/>
</dbReference>
<organism evidence="2 3">
    <name type="scientific">Macrostomum lignano</name>
    <dbReference type="NCBI Taxonomy" id="282301"/>
    <lineage>
        <taxon>Eukaryota</taxon>
        <taxon>Metazoa</taxon>
        <taxon>Spiralia</taxon>
        <taxon>Lophotrochozoa</taxon>
        <taxon>Platyhelminthes</taxon>
        <taxon>Rhabditophora</taxon>
        <taxon>Macrostomorpha</taxon>
        <taxon>Macrostomida</taxon>
        <taxon>Macrostomidae</taxon>
        <taxon>Macrostomum</taxon>
    </lineage>
</organism>
<feature type="region of interest" description="Disordered" evidence="1">
    <location>
        <begin position="1"/>
        <end position="23"/>
    </location>
</feature>
<keyword evidence="2" id="KW-1185">Reference proteome</keyword>
<protein>
    <submittedName>
        <fullName evidence="3">Hira domain-containing protein</fullName>
    </submittedName>
</protein>
<evidence type="ECO:0000256" key="1">
    <source>
        <dbReference type="SAM" id="MobiDB-lite"/>
    </source>
</evidence>
<dbReference type="Proteomes" id="UP000095280">
    <property type="component" value="Unplaced"/>
</dbReference>
<dbReference type="WBParaSite" id="snap_masked-unitig_28454-processed-gene-0.0-mRNA-1">
    <property type="protein sequence ID" value="snap_masked-unitig_28454-processed-gene-0.0-mRNA-1"/>
    <property type="gene ID" value="snap_masked-unitig_28454-processed-gene-0.0"/>
</dbReference>
<accession>A0A1I8JP65</accession>
<evidence type="ECO:0000313" key="2">
    <source>
        <dbReference type="Proteomes" id="UP000095280"/>
    </source>
</evidence>
<dbReference type="AlphaFoldDB" id="A0A1I8JP65"/>
<reference evidence="3" key="1">
    <citation type="submission" date="2016-11" db="UniProtKB">
        <authorList>
            <consortium name="WormBaseParasite"/>
        </authorList>
    </citation>
    <scope>IDENTIFICATION</scope>
</reference>
<proteinExistence type="predicted"/>
<sequence length="181" mass="20521">KAAKRDKVSLPKSQASGAEKAEINQNGADVGHLTTVHDPSFFGGTDLRYIFRWWSSFLWQKFSAPGSRAPSREAGHQAVMVLHEEDLLVWKRMSTRSRRGVPGVRQPIRQRRIPALCVTPVEPLLLRVHHSIYMQRWVPNIVATVYLNGEAFQFGARHHVSSIAFWNNKELQRSKAGTGQK</sequence>